<accession>A0A9P6FVP3</accession>
<dbReference type="EMBL" id="JAABOA010001084">
    <property type="protein sequence ID" value="KAF9582344.1"/>
    <property type="molecule type" value="Genomic_DNA"/>
</dbReference>
<evidence type="ECO:0000313" key="1">
    <source>
        <dbReference type="EMBL" id="KAF9582344.1"/>
    </source>
</evidence>
<protein>
    <submittedName>
        <fullName evidence="1">Uncharacterized protein</fullName>
    </submittedName>
</protein>
<organism evidence="1 2">
    <name type="scientific">Lunasporangiospora selenospora</name>
    <dbReference type="NCBI Taxonomy" id="979761"/>
    <lineage>
        <taxon>Eukaryota</taxon>
        <taxon>Fungi</taxon>
        <taxon>Fungi incertae sedis</taxon>
        <taxon>Mucoromycota</taxon>
        <taxon>Mortierellomycotina</taxon>
        <taxon>Mortierellomycetes</taxon>
        <taxon>Mortierellales</taxon>
        <taxon>Mortierellaceae</taxon>
        <taxon>Lunasporangiospora</taxon>
    </lineage>
</organism>
<evidence type="ECO:0000313" key="2">
    <source>
        <dbReference type="Proteomes" id="UP000780801"/>
    </source>
</evidence>
<comment type="caution">
    <text evidence="1">The sequence shown here is derived from an EMBL/GenBank/DDBJ whole genome shotgun (WGS) entry which is preliminary data.</text>
</comment>
<dbReference type="Proteomes" id="UP000780801">
    <property type="component" value="Unassembled WGS sequence"/>
</dbReference>
<proteinExistence type="predicted"/>
<dbReference type="AlphaFoldDB" id="A0A9P6FVP3"/>
<name>A0A9P6FVP3_9FUNG</name>
<gene>
    <name evidence="1" type="ORF">BGW38_000317</name>
</gene>
<feature type="non-terminal residue" evidence="1">
    <location>
        <position position="1"/>
    </location>
</feature>
<reference evidence="1" key="1">
    <citation type="journal article" date="2020" name="Fungal Divers.">
        <title>Resolving the Mortierellaceae phylogeny through synthesis of multi-gene phylogenetics and phylogenomics.</title>
        <authorList>
            <person name="Vandepol N."/>
            <person name="Liber J."/>
            <person name="Desiro A."/>
            <person name="Na H."/>
            <person name="Kennedy M."/>
            <person name="Barry K."/>
            <person name="Grigoriev I.V."/>
            <person name="Miller A.N."/>
            <person name="O'Donnell K."/>
            <person name="Stajich J.E."/>
            <person name="Bonito G."/>
        </authorList>
    </citation>
    <scope>NUCLEOTIDE SEQUENCE</scope>
    <source>
        <strain evidence="1">KOD1015</strain>
    </source>
</reference>
<sequence length="145" mass="16997">VEIDIAWEPLSLQSWLRAEVRLAPHRKDKVLKTWPEVEFGTNRLSLIMPSIDSKIEPEPCYVCTLCKFNVFYPFAHMYDNEAYPDHYENWHFDHTWRVDDLINLFSYAVSSTPKGYHLNESDPVTLRLRNPTKHILASAFSNGSR</sequence>
<keyword evidence="2" id="KW-1185">Reference proteome</keyword>